<evidence type="ECO:0000313" key="1">
    <source>
        <dbReference type="EMBL" id="CCG07071.1"/>
    </source>
</evidence>
<sequence>MMEGLGAPGGGYDGMPEAWRPHGQLLDALHAALEAAERLDPLSDPRGLAVLDRALSQASQASQALAGLGRGAACEQEGEA</sequence>
<proteinExistence type="predicted"/>
<protein>
    <submittedName>
        <fullName evidence="1">Uncharacterized protein</fullName>
    </submittedName>
</protein>
<gene>
    <name evidence="1" type="ORF">RSPPHO_00445</name>
</gene>
<dbReference type="KEGG" id="rpm:RSPPHO_00445"/>
<dbReference type="EMBL" id="HE663493">
    <property type="protein sequence ID" value="CCG07071.1"/>
    <property type="molecule type" value="Genomic_DNA"/>
</dbReference>
<dbReference type="STRING" id="1150469.RSPPHO_00445"/>
<reference evidence="1 2" key="1">
    <citation type="submission" date="2012-02" db="EMBL/GenBank/DDBJ databases">
        <title>Shotgun genome sequence of Phaeospirillum photometricum DSM 122.</title>
        <authorList>
            <person name="Duquesne K."/>
            <person name="Sturgis J."/>
        </authorList>
    </citation>
    <scope>NUCLEOTIDE SEQUENCE [LARGE SCALE GENOMIC DNA]</scope>
    <source>
        <strain evidence="2">DSM122</strain>
    </source>
</reference>
<name>H6SNZ9_PARPM</name>
<dbReference type="Proteomes" id="UP000033220">
    <property type="component" value="Chromosome DSM 122"/>
</dbReference>
<accession>H6SNZ9</accession>
<organism evidence="1 2">
    <name type="scientific">Pararhodospirillum photometricum DSM 122</name>
    <dbReference type="NCBI Taxonomy" id="1150469"/>
    <lineage>
        <taxon>Bacteria</taxon>
        <taxon>Pseudomonadati</taxon>
        <taxon>Pseudomonadota</taxon>
        <taxon>Alphaproteobacteria</taxon>
        <taxon>Rhodospirillales</taxon>
        <taxon>Rhodospirillaceae</taxon>
        <taxon>Pararhodospirillum</taxon>
    </lineage>
</organism>
<evidence type="ECO:0000313" key="2">
    <source>
        <dbReference type="Proteomes" id="UP000033220"/>
    </source>
</evidence>
<dbReference type="HOGENOM" id="CLU_2587439_0_0_5"/>
<dbReference type="PATRIC" id="fig|1150469.3.peg.523"/>
<dbReference type="AlphaFoldDB" id="H6SNZ9"/>
<keyword evidence="2" id="KW-1185">Reference proteome</keyword>